<reference evidence="1" key="1">
    <citation type="submission" date="2018-06" db="EMBL/GenBank/DDBJ databases">
        <authorList>
            <person name="Zhirakovskaya E."/>
        </authorList>
    </citation>
    <scope>NUCLEOTIDE SEQUENCE</scope>
</reference>
<dbReference type="SUPFAM" id="SSF54909">
    <property type="entry name" value="Dimeric alpha+beta barrel"/>
    <property type="match status" value="1"/>
</dbReference>
<organism evidence="1">
    <name type="scientific">hydrothermal vent metagenome</name>
    <dbReference type="NCBI Taxonomy" id="652676"/>
    <lineage>
        <taxon>unclassified sequences</taxon>
        <taxon>metagenomes</taxon>
        <taxon>ecological metagenomes</taxon>
    </lineage>
</organism>
<dbReference type="EMBL" id="UOGG01000181">
    <property type="protein sequence ID" value="VAX31975.1"/>
    <property type="molecule type" value="Genomic_DNA"/>
</dbReference>
<sequence length="57" mass="6544">MRFHHTIIFKDEAALAVHQSSPASKRFVDYLYPKTVEPLDFGEHNVIAFKSSDDHSL</sequence>
<name>A0A3B1DJW4_9ZZZZ</name>
<dbReference type="InterPro" id="IPR011008">
    <property type="entry name" value="Dimeric_a/b-barrel"/>
</dbReference>
<evidence type="ECO:0008006" key="2">
    <source>
        <dbReference type="Google" id="ProtNLM"/>
    </source>
</evidence>
<proteinExistence type="predicted"/>
<evidence type="ECO:0000313" key="1">
    <source>
        <dbReference type="EMBL" id="VAX31975.1"/>
    </source>
</evidence>
<gene>
    <name evidence="1" type="ORF">MNBD_NITROSPINAE05-1291</name>
</gene>
<protein>
    <recommendedName>
        <fullName evidence="2">ABM domain-containing protein</fullName>
    </recommendedName>
</protein>
<dbReference type="AlphaFoldDB" id="A0A3B1DJW4"/>
<accession>A0A3B1DJW4</accession>